<reference evidence="1 2" key="1">
    <citation type="journal article" date="2009" name="Science">
        <title>Green evolution and dynamic adaptations revealed by genomes of the marine picoeukaryotes Micromonas.</title>
        <authorList>
            <person name="Worden A.Z."/>
            <person name="Lee J.H."/>
            <person name="Mock T."/>
            <person name="Rouze P."/>
            <person name="Simmons M.P."/>
            <person name="Aerts A.L."/>
            <person name="Allen A.E."/>
            <person name="Cuvelier M.L."/>
            <person name="Derelle E."/>
            <person name="Everett M.V."/>
            <person name="Foulon E."/>
            <person name="Grimwood J."/>
            <person name="Gundlach H."/>
            <person name="Henrissat B."/>
            <person name="Napoli C."/>
            <person name="McDonald S.M."/>
            <person name="Parker M.S."/>
            <person name="Rombauts S."/>
            <person name="Salamov A."/>
            <person name="Von Dassow P."/>
            <person name="Badger J.H."/>
            <person name="Coutinho P.M."/>
            <person name="Demir E."/>
            <person name="Dubchak I."/>
            <person name="Gentemann C."/>
            <person name="Eikrem W."/>
            <person name="Gready J.E."/>
            <person name="John U."/>
            <person name="Lanier W."/>
            <person name="Lindquist E.A."/>
            <person name="Lucas S."/>
            <person name="Mayer K.F."/>
            <person name="Moreau H."/>
            <person name="Not F."/>
            <person name="Otillar R."/>
            <person name="Panaud O."/>
            <person name="Pangilinan J."/>
            <person name="Paulsen I."/>
            <person name="Piegu B."/>
            <person name="Poliakov A."/>
            <person name="Robbens S."/>
            <person name="Schmutz J."/>
            <person name="Toulza E."/>
            <person name="Wyss T."/>
            <person name="Zelensky A."/>
            <person name="Zhou K."/>
            <person name="Armbrust E.V."/>
            <person name="Bhattacharya D."/>
            <person name="Goodenough U.W."/>
            <person name="Van de Peer Y."/>
            <person name="Grigoriev I.V."/>
        </authorList>
    </citation>
    <scope>NUCLEOTIDE SEQUENCE [LARGE SCALE GENOMIC DNA]</scope>
    <source>
        <strain evidence="2">RCC299 / NOUM17</strain>
    </source>
</reference>
<dbReference type="EMBL" id="CP001574">
    <property type="protein sequence ID" value="ACO68745.1"/>
    <property type="molecule type" value="Genomic_DNA"/>
</dbReference>
<sequence length="55" mass="6123">MVCEARSFGVIVIAQLARHKSPNCKETTKFCEGEFRQRDALGRAQDTAFCVKSST</sequence>
<gene>
    <name evidence="1" type="primary">SNRPD2|FCP1</name>
    <name evidence="1" type="ORF">MICPUN_54946</name>
</gene>
<dbReference type="OrthoDB" id="437526at2759"/>
<organism evidence="1 2">
    <name type="scientific">Micromonas commoda (strain RCC299 / NOUM17 / CCMP2709)</name>
    <name type="common">Picoplanktonic green alga</name>
    <dbReference type="NCBI Taxonomy" id="296587"/>
    <lineage>
        <taxon>Eukaryota</taxon>
        <taxon>Viridiplantae</taxon>
        <taxon>Chlorophyta</taxon>
        <taxon>Mamiellophyceae</taxon>
        <taxon>Mamiellales</taxon>
        <taxon>Mamiellaceae</taxon>
        <taxon>Micromonas</taxon>
    </lineage>
</organism>
<dbReference type="Proteomes" id="UP000002009">
    <property type="component" value="Chromosome 1"/>
</dbReference>
<protein>
    <submittedName>
        <fullName evidence="1">Uncharacterized protein</fullName>
    </submittedName>
</protein>
<name>C1FD89_MICCC</name>
<dbReference type="AlphaFoldDB" id="C1FD89"/>
<proteinExistence type="predicted"/>
<evidence type="ECO:0000313" key="1">
    <source>
        <dbReference type="EMBL" id="ACO68745.1"/>
    </source>
</evidence>
<dbReference type="KEGG" id="mis:MICPUN_54946"/>
<keyword evidence="2" id="KW-1185">Reference proteome</keyword>
<accession>C1FD89</accession>
<evidence type="ECO:0000313" key="2">
    <source>
        <dbReference type="Proteomes" id="UP000002009"/>
    </source>
</evidence>